<dbReference type="InterPro" id="IPR050951">
    <property type="entry name" value="Retrovirus_Pol_polyprotein"/>
</dbReference>
<dbReference type="Proteomes" id="UP000735302">
    <property type="component" value="Unassembled WGS sequence"/>
</dbReference>
<organism evidence="1 2">
    <name type="scientific">Plakobranchus ocellatus</name>
    <dbReference type="NCBI Taxonomy" id="259542"/>
    <lineage>
        <taxon>Eukaryota</taxon>
        <taxon>Metazoa</taxon>
        <taxon>Spiralia</taxon>
        <taxon>Lophotrochozoa</taxon>
        <taxon>Mollusca</taxon>
        <taxon>Gastropoda</taxon>
        <taxon>Heterobranchia</taxon>
        <taxon>Euthyneura</taxon>
        <taxon>Panpulmonata</taxon>
        <taxon>Sacoglossa</taxon>
        <taxon>Placobranchoidea</taxon>
        <taxon>Plakobranchidae</taxon>
        <taxon>Plakobranchus</taxon>
    </lineage>
</organism>
<dbReference type="EMBL" id="BLXT01005528">
    <property type="protein sequence ID" value="GFO23782.1"/>
    <property type="molecule type" value="Genomic_DNA"/>
</dbReference>
<dbReference type="SUPFAM" id="SSF56672">
    <property type="entry name" value="DNA/RNA polymerases"/>
    <property type="match status" value="1"/>
</dbReference>
<dbReference type="PANTHER" id="PTHR37984">
    <property type="entry name" value="PROTEIN CBG26694"/>
    <property type="match status" value="1"/>
</dbReference>
<keyword evidence="2" id="KW-1185">Reference proteome</keyword>
<name>A0AAV4BXD0_9GAST</name>
<dbReference type="Gene3D" id="3.30.70.270">
    <property type="match status" value="1"/>
</dbReference>
<gene>
    <name evidence="1" type="ORF">PoB_005028700</name>
</gene>
<evidence type="ECO:0000313" key="2">
    <source>
        <dbReference type="Proteomes" id="UP000735302"/>
    </source>
</evidence>
<dbReference type="Gene3D" id="3.10.10.10">
    <property type="entry name" value="HIV Type 1 Reverse Transcriptase, subunit A, domain 1"/>
    <property type="match status" value="1"/>
</dbReference>
<evidence type="ECO:0000313" key="1">
    <source>
        <dbReference type="EMBL" id="GFO23782.1"/>
    </source>
</evidence>
<comment type="caution">
    <text evidence="1">The sequence shown here is derived from an EMBL/GenBank/DDBJ whole genome shotgun (WGS) entry which is preliminary data.</text>
</comment>
<sequence length="267" mass="31126">MDKVLGNFYWPEMDGHVTRYCRSFDVCQRTMKKGIAPRVQLEKIPLIDTPFKDDIYPASTIKVSQESTCFAPFELLYRKPIRVPMHILRELWTKEVQVPDVKSSYDLVLSCLRSSEVNGRRWFTVFSSIYTDPSGSKTVEEHRIRLTSSTPVRQRRYPLPYAMRQKLCNEFEEIENSGTSRRSSSPYASPVIVVKEKDGSNRIVIDYRRLNRLTMSDPNPIIPPADVFQDMENDRYFSNIDLSMGHWQTPARQEDIAKTAFVTMDRH</sequence>
<dbReference type="InterPro" id="IPR043128">
    <property type="entry name" value="Rev_trsase/Diguanyl_cyclase"/>
</dbReference>
<reference evidence="1 2" key="1">
    <citation type="journal article" date="2021" name="Elife">
        <title>Chloroplast acquisition without the gene transfer in kleptoplastic sea slugs, Plakobranchus ocellatus.</title>
        <authorList>
            <person name="Maeda T."/>
            <person name="Takahashi S."/>
            <person name="Yoshida T."/>
            <person name="Shimamura S."/>
            <person name="Takaki Y."/>
            <person name="Nagai Y."/>
            <person name="Toyoda A."/>
            <person name="Suzuki Y."/>
            <person name="Arimoto A."/>
            <person name="Ishii H."/>
            <person name="Satoh N."/>
            <person name="Nishiyama T."/>
            <person name="Hasebe M."/>
            <person name="Maruyama T."/>
            <person name="Minagawa J."/>
            <person name="Obokata J."/>
            <person name="Shigenobu S."/>
        </authorList>
    </citation>
    <scope>NUCLEOTIDE SEQUENCE [LARGE SCALE GENOMIC DNA]</scope>
</reference>
<dbReference type="PANTHER" id="PTHR37984:SF5">
    <property type="entry name" value="PROTEIN NYNRIN-LIKE"/>
    <property type="match status" value="1"/>
</dbReference>
<accession>A0AAV4BXD0</accession>
<dbReference type="AlphaFoldDB" id="A0AAV4BXD0"/>
<dbReference type="InterPro" id="IPR043502">
    <property type="entry name" value="DNA/RNA_pol_sf"/>
</dbReference>
<protein>
    <submittedName>
        <fullName evidence="1">Zinc finger protein</fullName>
    </submittedName>
</protein>
<proteinExistence type="predicted"/>